<evidence type="ECO:0000256" key="1">
    <source>
        <dbReference type="SAM" id="MobiDB-lite"/>
    </source>
</evidence>
<name>A0A562MF07_9HYPH</name>
<feature type="region of interest" description="Disordered" evidence="1">
    <location>
        <begin position="77"/>
        <end position="120"/>
    </location>
</feature>
<dbReference type="InterPro" id="IPR037401">
    <property type="entry name" value="SnoaL-like"/>
</dbReference>
<accession>A0A562MF07</accession>
<dbReference type="Proteomes" id="UP000317122">
    <property type="component" value="Unassembled WGS sequence"/>
</dbReference>
<dbReference type="InterPro" id="IPR032710">
    <property type="entry name" value="NTF2-like_dom_sf"/>
</dbReference>
<dbReference type="AlphaFoldDB" id="A0A562MF07"/>
<evidence type="ECO:0000259" key="2">
    <source>
        <dbReference type="Pfam" id="PF12680"/>
    </source>
</evidence>
<dbReference type="SUPFAM" id="SSF54427">
    <property type="entry name" value="NTF2-like"/>
    <property type="match status" value="1"/>
</dbReference>
<reference evidence="3 4" key="1">
    <citation type="journal article" date="2015" name="Stand. Genomic Sci.">
        <title>Genomic Encyclopedia of Bacterial and Archaeal Type Strains, Phase III: the genomes of soil and plant-associated and newly described type strains.</title>
        <authorList>
            <person name="Whitman W.B."/>
            <person name="Woyke T."/>
            <person name="Klenk H.P."/>
            <person name="Zhou Y."/>
            <person name="Lilburn T.G."/>
            <person name="Beck B.J."/>
            <person name="De Vos P."/>
            <person name="Vandamme P."/>
            <person name="Eisen J.A."/>
            <person name="Garrity G."/>
            <person name="Hugenholtz P."/>
            <person name="Kyrpides N.C."/>
        </authorList>
    </citation>
    <scope>NUCLEOTIDE SEQUENCE [LARGE SCALE GENOMIC DNA]</scope>
    <source>
        <strain evidence="3 4">CGMCC 1.2546</strain>
    </source>
</reference>
<feature type="domain" description="SnoaL-like" evidence="2">
    <location>
        <begin position="20"/>
        <end position="77"/>
    </location>
</feature>
<gene>
    <name evidence="3" type="ORF">IQ26_07299</name>
</gene>
<dbReference type="Gene3D" id="3.10.450.50">
    <property type="match status" value="1"/>
</dbReference>
<organism evidence="3 4">
    <name type="scientific">Mesorhizobium tianshanense</name>
    <dbReference type="NCBI Taxonomy" id="39844"/>
    <lineage>
        <taxon>Bacteria</taxon>
        <taxon>Pseudomonadati</taxon>
        <taxon>Pseudomonadota</taxon>
        <taxon>Alphaproteobacteria</taxon>
        <taxon>Hyphomicrobiales</taxon>
        <taxon>Phyllobacteriaceae</taxon>
        <taxon>Mesorhizobium</taxon>
    </lineage>
</organism>
<evidence type="ECO:0000313" key="4">
    <source>
        <dbReference type="Proteomes" id="UP000317122"/>
    </source>
</evidence>
<comment type="caution">
    <text evidence="3">The sequence shown here is derived from an EMBL/GenBank/DDBJ whole genome shotgun (WGS) entry which is preliminary data.</text>
</comment>
<protein>
    <submittedName>
        <fullName evidence="3">SnoaL-like protein</fullName>
    </submittedName>
</protein>
<sequence length="120" mass="13276">MVLKKKGSTPWLDADDGRRLRRYVDLFNARDFDAVRALIAENIQLEVVNRLRGKAEVSTYFGNYDRANDWACRWASSTAGRRSSSATRRSRTAPRAASCWSNDGTSGSSRSATSATRPGA</sequence>
<keyword evidence="4" id="KW-1185">Reference proteome</keyword>
<dbReference type="Pfam" id="PF12680">
    <property type="entry name" value="SnoaL_2"/>
    <property type="match status" value="1"/>
</dbReference>
<evidence type="ECO:0000313" key="3">
    <source>
        <dbReference type="EMBL" id="TWI18503.1"/>
    </source>
</evidence>
<dbReference type="EMBL" id="VLKT01000092">
    <property type="protein sequence ID" value="TWI18503.1"/>
    <property type="molecule type" value="Genomic_DNA"/>
</dbReference>
<proteinExistence type="predicted"/>